<feature type="compositionally biased region" description="Gly residues" evidence="10">
    <location>
        <begin position="788"/>
        <end position="801"/>
    </location>
</feature>
<feature type="compositionally biased region" description="Basic and acidic residues" evidence="10">
    <location>
        <begin position="1107"/>
        <end position="1122"/>
    </location>
</feature>
<feature type="region of interest" description="Disordered" evidence="10">
    <location>
        <begin position="776"/>
        <end position="1124"/>
    </location>
</feature>
<feature type="region of interest" description="Disordered" evidence="10">
    <location>
        <begin position="714"/>
        <end position="758"/>
    </location>
</feature>
<feature type="compositionally biased region" description="Acidic residues" evidence="10">
    <location>
        <begin position="980"/>
        <end position="997"/>
    </location>
</feature>
<feature type="region of interest" description="Disordered" evidence="10">
    <location>
        <begin position="538"/>
        <end position="588"/>
    </location>
</feature>
<dbReference type="OrthoDB" id="266718at2759"/>
<feature type="compositionally biased region" description="Polar residues" evidence="10">
    <location>
        <begin position="1185"/>
        <end position="1201"/>
    </location>
</feature>
<dbReference type="GO" id="GO:0004707">
    <property type="term" value="F:MAP kinase activity"/>
    <property type="evidence" value="ECO:0007669"/>
    <property type="project" value="UniProtKB-EC"/>
</dbReference>
<dbReference type="Proteomes" id="UP000241462">
    <property type="component" value="Unassembled WGS sequence"/>
</dbReference>
<feature type="compositionally biased region" description="Low complexity" evidence="10">
    <location>
        <begin position="55"/>
        <end position="65"/>
    </location>
</feature>
<feature type="compositionally biased region" description="Polar residues" evidence="10">
    <location>
        <begin position="947"/>
        <end position="957"/>
    </location>
</feature>
<feature type="region of interest" description="Disordered" evidence="10">
    <location>
        <begin position="1159"/>
        <end position="1228"/>
    </location>
</feature>
<feature type="compositionally biased region" description="Polar residues" evidence="10">
    <location>
        <begin position="1212"/>
        <end position="1224"/>
    </location>
</feature>
<dbReference type="EC" id="2.7.11.24" evidence="2"/>
<feature type="compositionally biased region" description="Low complexity" evidence="10">
    <location>
        <begin position="427"/>
        <end position="441"/>
    </location>
</feature>
<dbReference type="InterPro" id="IPR017441">
    <property type="entry name" value="Protein_kinase_ATP_BS"/>
</dbReference>
<dbReference type="STRING" id="2025994.A0A2T2ZVE9"/>
<comment type="catalytic activity">
    <reaction evidence="7">
        <text>L-threonyl-[protein] + ATP = O-phospho-L-threonyl-[protein] + ADP + H(+)</text>
        <dbReference type="Rhea" id="RHEA:46608"/>
        <dbReference type="Rhea" id="RHEA-COMP:11060"/>
        <dbReference type="Rhea" id="RHEA-COMP:11605"/>
        <dbReference type="ChEBI" id="CHEBI:15378"/>
        <dbReference type="ChEBI" id="CHEBI:30013"/>
        <dbReference type="ChEBI" id="CHEBI:30616"/>
        <dbReference type="ChEBI" id="CHEBI:61977"/>
        <dbReference type="ChEBI" id="CHEBI:456216"/>
        <dbReference type="EC" id="2.7.11.24"/>
    </reaction>
    <physiologicalReaction direction="left-to-right" evidence="7">
        <dbReference type="Rhea" id="RHEA:46609"/>
    </physiologicalReaction>
</comment>
<comment type="catalytic activity">
    <reaction evidence="8">
        <text>L-seryl-[protein] + ATP = O-phospho-L-seryl-[protein] + ADP + H(+)</text>
        <dbReference type="Rhea" id="RHEA:17989"/>
        <dbReference type="Rhea" id="RHEA-COMP:9863"/>
        <dbReference type="Rhea" id="RHEA-COMP:11604"/>
        <dbReference type="ChEBI" id="CHEBI:15378"/>
        <dbReference type="ChEBI" id="CHEBI:29999"/>
        <dbReference type="ChEBI" id="CHEBI:30616"/>
        <dbReference type="ChEBI" id="CHEBI:83421"/>
        <dbReference type="ChEBI" id="CHEBI:456216"/>
        <dbReference type="EC" id="2.7.11.24"/>
    </reaction>
    <physiologicalReaction direction="left-to-right" evidence="8">
        <dbReference type="Rhea" id="RHEA:17990"/>
    </physiologicalReaction>
</comment>
<feature type="compositionally biased region" description="Basic and acidic residues" evidence="10">
    <location>
        <begin position="379"/>
        <end position="391"/>
    </location>
</feature>
<dbReference type="GO" id="GO:0000196">
    <property type="term" value="P:cell integrity MAPK cascade"/>
    <property type="evidence" value="ECO:0007669"/>
    <property type="project" value="UniProtKB-ARBA"/>
</dbReference>
<protein>
    <recommendedName>
        <fullName evidence="2">mitogen-activated protein kinase</fullName>
        <ecNumber evidence="2">2.7.11.24</ecNumber>
    </recommendedName>
</protein>
<evidence type="ECO:0000256" key="3">
    <source>
        <dbReference type="ARBA" id="ARBA00022679"/>
    </source>
</evidence>
<dbReference type="PROSITE" id="PS00108">
    <property type="entry name" value="PROTEIN_KINASE_ST"/>
    <property type="match status" value="1"/>
</dbReference>
<dbReference type="GO" id="GO:0005524">
    <property type="term" value="F:ATP binding"/>
    <property type="evidence" value="ECO:0007669"/>
    <property type="project" value="UniProtKB-UniRule"/>
</dbReference>
<dbReference type="PANTHER" id="PTHR48016:SF48">
    <property type="entry name" value="SERINE_THREONINE-PROTEIN KINASE BCK1_SLK1_SSP31"/>
    <property type="match status" value="1"/>
</dbReference>
<feature type="region of interest" description="Disordered" evidence="10">
    <location>
        <begin position="489"/>
        <end position="526"/>
    </location>
</feature>
<feature type="compositionally biased region" description="Gly residues" evidence="10">
    <location>
        <begin position="908"/>
        <end position="917"/>
    </location>
</feature>
<dbReference type="InterPro" id="IPR008271">
    <property type="entry name" value="Ser/Thr_kinase_AS"/>
</dbReference>
<dbReference type="EMBL" id="KZ678640">
    <property type="protein sequence ID" value="PSR77754.1"/>
    <property type="molecule type" value="Genomic_DNA"/>
</dbReference>
<feature type="compositionally biased region" description="Low complexity" evidence="10">
    <location>
        <begin position="824"/>
        <end position="834"/>
    </location>
</feature>
<gene>
    <name evidence="12" type="ORF">BD289DRAFT_444961</name>
</gene>
<evidence type="ECO:0000256" key="5">
    <source>
        <dbReference type="ARBA" id="ARBA00022777"/>
    </source>
</evidence>
<sequence>MYGQQRAGTDPPRPFQVPPPPPMSPPSAMGTPSLNGIVPIPPPPPRYTSAPAGALSLPGPLHSTSLPPPPGPPPGSTTPWQGAWHPQTYTAYIPPPPPATQQTLRPYNPQPYKAVNGQQITIPPPPPQNEQMQMSATYIPGGDTYGEGVGIPGFEASLTWSASGLSPSPWSTQQSSVGSLGTVNSSDTANTTPINSYAPPAAHNRVNSTTSNATTTASSGISNELAAQWPLERVLSWLQANNFSKDWISTFRALDLHGSTFLELGSTHGGRGNFGMMHQQVYPRLAIECTNSGNRWEQPREREEGKRMRRLIRSICKGETAGTPQPSTATHARKESTGNASLMVPTSAGPDDPSPDTPNKGPATGFHMGHPGANHLPRKQLEDEGSRRHSPVDSQADAGATNKNLASSSGNSRTYSPTGSPAAGLFPSVTATSNATSSPTSRFNPNHRNRNSTESISSNAAIYGSGLPDGASQILRSQMALGDVRDARRFGHEGGNRSSPLAGGESASPGDRSAGASEPPGSAKEGKSFLSLLNIRRKKNHNDPDSPTSPMHFKHPSIDSGHSHSEMTVGSASSTAQDQHTPGSSMRSRRIHTGRVFILATLDHWNYRMVDVSDLTNAHELRQSICTNLGLPDGDGASVYITELGKFDHDEALDDTQLMTNKKLRADAAGSLKVFVRPGNMAGVHVNIGQPQSALSPNPGAGARMDEDTYRRLTNGQRRRSSSSPPTSRQNTLSGEHGKKSDENESKIDNDPDNNTLAERGEAYKAEVARKQQEYLAKRQKAKDGAFSGEGGTSPYGGSIVGRGVDFDQPRNSPFEDKKHFDSAFAPQRRAPAAPLDPSATLIKANSLSKRGSQQRYSGGSMEGYPSSRRPTSGLSESPKQLSQSSRKPTNERQALGGIGSALVGIGRNMGGIGHPGSAGRRSMSPGQGPESGADSAAATDRETKSRSSGSTSPETTRVSDKPPQLPKVVVKPRIFDGDSSSDEDDDDDSDDDDSDDGLFAKPLTGRPSTPKTKDAAKSSTSVIKEEPGNRSTFYDDDSDNEDDAVSDLAKKPSLTVNTSRAKKGLSVTFGSAASGSRSPDDDQSSKSSSRRTPNTPRSESWDSTENDVKLSRRKSFMEKDTSIWANRPPTEALINNLEDFFPNLDVDQPVLDEAESMLSDLPPSPIAEEPHEEAQNDQRPMPSSRISKLYNETDTLGSDESTLKALERPQSMMSVATRSTARRSQGLGRMKSIREVAHKRYTQGYASNRNSIIPPMPSDAAAKAAANNSSEAMNNDNNNNNSNMVNNNTATTNLMRRKSTKMFNANIVQIRPERGSTVLPQIPQDHLTSLPHSANNQIPKRQTTFRWFKGQLIGKGTYGRVYLGMNATTGEFLAVKEVEVNPKAAAGDKNKMKELVGALDQEIDTMQHLDHVNIVQYLGCERKETSISIFLEYIPGGSIGSCLRKHGKFEESVVASLTQQTLSGLAYLHREGILHRDLKADNILLDVDGTAKISDFGISKKTDNIYGNDKTNSMQGSVFWMAPEVIQSQGQGYSAKVDIWSLGCVVLEMFAGRRPWSKDEAVGAIYKIANGETPPIPEEVSAAVSPVALAFMWDCFTVNPEERPTATRLLAEHPFCVFRDDYDFHQTELFAKFQGTWTTKK</sequence>
<feature type="binding site" evidence="9">
    <location>
        <position position="1377"/>
    </location>
    <ligand>
        <name>ATP</name>
        <dbReference type="ChEBI" id="CHEBI:30616"/>
    </ligand>
</feature>
<dbReference type="FunFam" id="1.10.510.10:FF:000182">
    <property type="entry name" value="MAP kinase kinase kinase mkh1"/>
    <property type="match status" value="1"/>
</dbReference>
<feature type="compositionally biased region" description="Acidic residues" evidence="10">
    <location>
        <begin position="1035"/>
        <end position="1046"/>
    </location>
</feature>
<dbReference type="InParanoid" id="A0A2T2ZVE9"/>
<dbReference type="Pfam" id="PF00069">
    <property type="entry name" value="Pkinase"/>
    <property type="match status" value="1"/>
</dbReference>
<evidence type="ECO:0000256" key="1">
    <source>
        <dbReference type="ARBA" id="ARBA00006529"/>
    </source>
</evidence>
<feature type="compositionally biased region" description="Pro residues" evidence="10">
    <location>
        <begin position="11"/>
        <end position="25"/>
    </location>
</feature>
<feature type="domain" description="Protein kinase" evidence="11">
    <location>
        <begin position="1348"/>
        <end position="1617"/>
    </location>
</feature>
<reference evidence="12 13" key="1">
    <citation type="journal article" date="2018" name="Mycol. Prog.">
        <title>Coniella lustricola, a new species from submerged detritus.</title>
        <authorList>
            <person name="Raudabaugh D.B."/>
            <person name="Iturriaga T."/>
            <person name="Carver A."/>
            <person name="Mondo S."/>
            <person name="Pangilinan J."/>
            <person name="Lipzen A."/>
            <person name="He G."/>
            <person name="Amirebrahimi M."/>
            <person name="Grigoriev I.V."/>
            <person name="Miller A.N."/>
        </authorList>
    </citation>
    <scope>NUCLEOTIDE SEQUENCE [LARGE SCALE GENOMIC DNA]</scope>
    <source>
        <strain evidence="12 13">B22-T-1</strain>
    </source>
</reference>
<evidence type="ECO:0000256" key="8">
    <source>
        <dbReference type="ARBA" id="ARBA00048130"/>
    </source>
</evidence>
<feature type="region of interest" description="Disordered" evidence="10">
    <location>
        <begin position="1262"/>
        <end position="1285"/>
    </location>
</feature>
<dbReference type="GO" id="GO:0004709">
    <property type="term" value="F:MAP kinase kinase kinase activity"/>
    <property type="evidence" value="ECO:0007669"/>
    <property type="project" value="UniProtKB-ARBA"/>
</dbReference>
<dbReference type="PROSITE" id="PS50011">
    <property type="entry name" value="PROTEIN_KINASE_DOM"/>
    <property type="match status" value="1"/>
</dbReference>
<evidence type="ECO:0000256" key="4">
    <source>
        <dbReference type="ARBA" id="ARBA00022741"/>
    </source>
</evidence>
<dbReference type="Gene3D" id="1.10.510.10">
    <property type="entry name" value="Transferase(Phosphotransferase) domain 1"/>
    <property type="match status" value="1"/>
</dbReference>
<keyword evidence="3" id="KW-0808">Transferase</keyword>
<feature type="region of interest" description="Disordered" evidence="10">
    <location>
        <begin position="315"/>
        <end position="457"/>
    </location>
</feature>
<keyword evidence="5" id="KW-0418">Kinase</keyword>
<dbReference type="InterPro" id="IPR000719">
    <property type="entry name" value="Prot_kinase_dom"/>
</dbReference>
<dbReference type="SMART" id="SM00220">
    <property type="entry name" value="S_TKc"/>
    <property type="match status" value="1"/>
</dbReference>
<dbReference type="InterPro" id="IPR050538">
    <property type="entry name" value="MAP_kinase_kinase_kinase"/>
</dbReference>
<feature type="compositionally biased region" description="Polar residues" evidence="10">
    <location>
        <begin position="401"/>
        <end position="419"/>
    </location>
</feature>
<keyword evidence="4 9" id="KW-0547">Nucleotide-binding</keyword>
<dbReference type="PANTHER" id="PTHR48016">
    <property type="entry name" value="MAP KINASE KINASE KINASE SSK2-RELATED-RELATED"/>
    <property type="match status" value="1"/>
</dbReference>
<feature type="compositionally biased region" description="Polar residues" evidence="10">
    <location>
        <begin position="869"/>
        <end position="888"/>
    </location>
</feature>
<feature type="compositionally biased region" description="Pro residues" evidence="10">
    <location>
        <begin position="66"/>
        <end position="76"/>
    </location>
</feature>
<evidence type="ECO:0000259" key="11">
    <source>
        <dbReference type="PROSITE" id="PS50011"/>
    </source>
</evidence>
<evidence type="ECO:0000256" key="6">
    <source>
        <dbReference type="ARBA" id="ARBA00022840"/>
    </source>
</evidence>
<dbReference type="InterPro" id="IPR011009">
    <property type="entry name" value="Kinase-like_dom_sf"/>
</dbReference>
<feature type="compositionally biased region" description="Low complexity" evidence="10">
    <location>
        <begin position="1086"/>
        <end position="1099"/>
    </location>
</feature>
<evidence type="ECO:0000256" key="9">
    <source>
        <dbReference type="PROSITE-ProRule" id="PRU10141"/>
    </source>
</evidence>
<feature type="region of interest" description="Disordered" evidence="10">
    <location>
        <begin position="1"/>
        <end position="83"/>
    </location>
</feature>
<feature type="region of interest" description="Disordered" evidence="10">
    <location>
        <begin position="163"/>
        <end position="215"/>
    </location>
</feature>
<keyword evidence="13" id="KW-1185">Reference proteome</keyword>
<evidence type="ECO:0000256" key="2">
    <source>
        <dbReference type="ARBA" id="ARBA00012411"/>
    </source>
</evidence>
<proteinExistence type="inferred from homology"/>
<evidence type="ECO:0000313" key="12">
    <source>
        <dbReference type="EMBL" id="PSR77754.1"/>
    </source>
</evidence>
<accession>A0A2T2ZVE9</accession>
<feature type="compositionally biased region" description="Polar residues" evidence="10">
    <location>
        <begin position="844"/>
        <end position="858"/>
    </location>
</feature>
<feature type="compositionally biased region" description="Polar residues" evidence="10">
    <location>
        <begin position="163"/>
        <end position="195"/>
    </location>
</feature>
<dbReference type="FunFam" id="3.30.200.20:FF:000387">
    <property type="entry name" value="Serine/threonine-protein kinase STE11"/>
    <property type="match status" value="1"/>
</dbReference>
<keyword evidence="6 9" id="KW-0067">ATP-binding</keyword>
<dbReference type="SUPFAM" id="SSF56112">
    <property type="entry name" value="Protein kinase-like (PK-like)"/>
    <property type="match status" value="1"/>
</dbReference>
<dbReference type="PROSITE" id="PS00107">
    <property type="entry name" value="PROTEIN_KINASE_ATP"/>
    <property type="match status" value="1"/>
</dbReference>
<feature type="compositionally biased region" description="Polar residues" evidence="10">
    <location>
        <begin position="566"/>
        <end position="586"/>
    </location>
</feature>
<evidence type="ECO:0000256" key="7">
    <source>
        <dbReference type="ARBA" id="ARBA00047919"/>
    </source>
</evidence>
<name>A0A2T2ZVE9_9PEZI</name>
<comment type="similarity">
    <text evidence="1">Belongs to the protein kinase superfamily. STE Ser/Thr protein kinase family. MAP kinase kinase kinase subfamily.</text>
</comment>
<organism evidence="12 13">
    <name type="scientific">Coniella lustricola</name>
    <dbReference type="NCBI Taxonomy" id="2025994"/>
    <lineage>
        <taxon>Eukaryota</taxon>
        <taxon>Fungi</taxon>
        <taxon>Dikarya</taxon>
        <taxon>Ascomycota</taxon>
        <taxon>Pezizomycotina</taxon>
        <taxon>Sordariomycetes</taxon>
        <taxon>Sordariomycetidae</taxon>
        <taxon>Diaporthales</taxon>
        <taxon>Schizoparmaceae</taxon>
        <taxon>Coniella</taxon>
    </lineage>
</organism>
<evidence type="ECO:0000256" key="10">
    <source>
        <dbReference type="SAM" id="MobiDB-lite"/>
    </source>
</evidence>
<evidence type="ECO:0000313" key="13">
    <source>
        <dbReference type="Proteomes" id="UP000241462"/>
    </source>
</evidence>
<feature type="compositionally biased region" description="Basic and acidic residues" evidence="10">
    <location>
        <begin position="736"/>
        <end position="750"/>
    </location>
</feature>
<feature type="compositionally biased region" description="Basic and acidic residues" evidence="10">
    <location>
        <begin position="805"/>
        <end position="822"/>
    </location>
</feature>